<keyword evidence="2" id="KW-1185">Reference proteome</keyword>
<dbReference type="AlphaFoldDB" id="B9GR16"/>
<reference evidence="1 2" key="1">
    <citation type="journal article" date="2006" name="Science">
        <title>The genome of black cottonwood, Populus trichocarpa (Torr. &amp; Gray).</title>
        <authorList>
            <person name="Tuskan G.A."/>
            <person name="Difazio S."/>
            <person name="Jansson S."/>
            <person name="Bohlmann J."/>
            <person name="Grigoriev I."/>
            <person name="Hellsten U."/>
            <person name="Putnam N."/>
            <person name="Ralph S."/>
            <person name="Rombauts S."/>
            <person name="Salamov A."/>
            <person name="Schein J."/>
            <person name="Sterck L."/>
            <person name="Aerts A."/>
            <person name="Bhalerao R.R."/>
            <person name="Bhalerao R.P."/>
            <person name="Blaudez D."/>
            <person name="Boerjan W."/>
            <person name="Brun A."/>
            <person name="Brunner A."/>
            <person name="Busov V."/>
            <person name="Campbell M."/>
            <person name="Carlson J."/>
            <person name="Chalot M."/>
            <person name="Chapman J."/>
            <person name="Chen G.L."/>
            <person name="Cooper D."/>
            <person name="Coutinho P.M."/>
            <person name="Couturier J."/>
            <person name="Covert S."/>
            <person name="Cronk Q."/>
            <person name="Cunningham R."/>
            <person name="Davis J."/>
            <person name="Degroeve S."/>
            <person name="Dejardin A."/>
            <person name="Depamphilis C."/>
            <person name="Detter J."/>
            <person name="Dirks B."/>
            <person name="Dubchak I."/>
            <person name="Duplessis S."/>
            <person name="Ehlting J."/>
            <person name="Ellis B."/>
            <person name="Gendler K."/>
            <person name="Goodstein D."/>
            <person name="Gribskov M."/>
            <person name="Grimwood J."/>
            <person name="Groover A."/>
            <person name="Gunter L."/>
            <person name="Hamberger B."/>
            <person name="Heinze B."/>
            <person name="Helariutta Y."/>
            <person name="Henrissat B."/>
            <person name="Holligan D."/>
            <person name="Holt R."/>
            <person name="Huang W."/>
            <person name="Islam-Faridi N."/>
            <person name="Jones S."/>
            <person name="Jones-Rhoades M."/>
            <person name="Jorgensen R."/>
            <person name="Joshi C."/>
            <person name="Kangasjarvi J."/>
            <person name="Karlsson J."/>
            <person name="Kelleher C."/>
            <person name="Kirkpatrick R."/>
            <person name="Kirst M."/>
            <person name="Kohler A."/>
            <person name="Kalluri U."/>
            <person name="Larimer F."/>
            <person name="Leebens-Mack J."/>
            <person name="Leple J.C."/>
            <person name="Locascio P."/>
            <person name="Lou Y."/>
            <person name="Lucas S."/>
            <person name="Martin F."/>
            <person name="Montanini B."/>
            <person name="Napoli C."/>
            <person name="Nelson D.R."/>
            <person name="Nelson C."/>
            <person name="Nieminen K."/>
            <person name="Nilsson O."/>
            <person name="Pereda V."/>
            <person name="Peter G."/>
            <person name="Philippe R."/>
            <person name="Pilate G."/>
            <person name="Poliakov A."/>
            <person name="Razumovskaya J."/>
            <person name="Richardson P."/>
            <person name="Rinaldi C."/>
            <person name="Ritland K."/>
            <person name="Rouze P."/>
            <person name="Ryaboy D."/>
            <person name="Schmutz J."/>
            <person name="Schrader J."/>
            <person name="Segerman B."/>
            <person name="Shin H."/>
            <person name="Siddiqui A."/>
            <person name="Sterky F."/>
            <person name="Terry A."/>
            <person name="Tsai C.J."/>
            <person name="Uberbacher E."/>
            <person name="Unneberg P."/>
            <person name="Vahala J."/>
            <person name="Wall K."/>
            <person name="Wessler S."/>
            <person name="Yang G."/>
            <person name="Yin T."/>
            <person name="Douglas C."/>
            <person name="Marra M."/>
            <person name="Sandberg G."/>
            <person name="Van de Peer Y."/>
            <person name="Rokhsar D."/>
        </authorList>
    </citation>
    <scope>NUCLEOTIDE SEQUENCE [LARGE SCALE GENOMIC DNA]</scope>
    <source>
        <strain evidence="2">cv. Nisqually</strain>
    </source>
</reference>
<dbReference type="EMBL" id="CM009291">
    <property type="protein sequence ID" value="PNT50167.1"/>
    <property type="molecule type" value="Genomic_DNA"/>
</dbReference>
<organism evidence="1 2">
    <name type="scientific">Populus trichocarpa</name>
    <name type="common">Western balsam poplar</name>
    <name type="synonym">Populus balsamifera subsp. trichocarpa</name>
    <dbReference type="NCBI Taxonomy" id="3694"/>
    <lineage>
        <taxon>Eukaryota</taxon>
        <taxon>Viridiplantae</taxon>
        <taxon>Streptophyta</taxon>
        <taxon>Embryophyta</taxon>
        <taxon>Tracheophyta</taxon>
        <taxon>Spermatophyta</taxon>
        <taxon>Magnoliopsida</taxon>
        <taxon>eudicotyledons</taxon>
        <taxon>Gunneridae</taxon>
        <taxon>Pentapetalae</taxon>
        <taxon>rosids</taxon>
        <taxon>fabids</taxon>
        <taxon>Malpighiales</taxon>
        <taxon>Salicaceae</taxon>
        <taxon>Saliceae</taxon>
        <taxon>Populus</taxon>
    </lineage>
</organism>
<dbReference type="InParanoid" id="B9GR16"/>
<protein>
    <submittedName>
        <fullName evidence="1">Uncharacterized protein</fullName>
    </submittedName>
</protein>
<dbReference type="Proteomes" id="UP000006729">
    <property type="component" value="Chromosome 2"/>
</dbReference>
<accession>B9GR16</accession>
<dbReference type="HOGENOM" id="CLU_3090841_0_0_1"/>
<evidence type="ECO:0000313" key="1">
    <source>
        <dbReference type="EMBL" id="PNT50167.1"/>
    </source>
</evidence>
<sequence>MMCRETLKKGSVIKEIVEEAEDSVLPVSSEAAFLERASQIMDHRLDETAGSA</sequence>
<dbReference type="STRING" id="3694.B9GR16"/>
<gene>
    <name evidence="1" type="ORF">POPTR_002G171400</name>
</gene>
<proteinExistence type="predicted"/>
<evidence type="ECO:0000313" key="2">
    <source>
        <dbReference type="Proteomes" id="UP000006729"/>
    </source>
</evidence>
<name>B9GR16_POPTR</name>
<dbReference type="eggNOG" id="KOG2381">
    <property type="taxonomic scope" value="Eukaryota"/>
</dbReference>